<comment type="caution">
    <text evidence="1">The sequence shown here is derived from an EMBL/GenBank/DDBJ whole genome shotgun (WGS) entry which is preliminary data.</text>
</comment>
<dbReference type="AlphaFoldDB" id="A0A233S4E8"/>
<dbReference type="OrthoDB" id="164904at2"/>
<dbReference type="EMBL" id="MCGQ01000035">
    <property type="protein sequence ID" value="OXY90489.1"/>
    <property type="molecule type" value="Genomic_DNA"/>
</dbReference>
<dbReference type="SUPFAM" id="SSF55961">
    <property type="entry name" value="Bet v1-like"/>
    <property type="match status" value="1"/>
</dbReference>
<gene>
    <name evidence="1" type="ORF">BEK98_34155</name>
</gene>
<evidence type="ECO:0000313" key="2">
    <source>
        <dbReference type="Proteomes" id="UP000215483"/>
    </source>
</evidence>
<accession>A0A233S4E8</accession>
<keyword evidence="2" id="KW-1185">Reference proteome</keyword>
<evidence type="ECO:0008006" key="3">
    <source>
        <dbReference type="Google" id="ProtNLM"/>
    </source>
</evidence>
<sequence length="147" mass="15448">MEWAALPHIDTHTAVVGAGPDAVWRAIGNVLDGSFPGGARYARLVGCADRTASGPRPPAVGSTFPGFRVTTASPGGDLVLSGRHRFSAYALIFRLEADGPGRTRVSAETRAVFPGWAGRLYRLLVIGTGAHAAGMRRLLRTIGRRAG</sequence>
<proteinExistence type="predicted"/>
<dbReference type="Proteomes" id="UP000215483">
    <property type="component" value="Unassembled WGS sequence"/>
</dbReference>
<reference evidence="1 2" key="1">
    <citation type="submission" date="2016-07" db="EMBL/GenBank/DDBJ databases">
        <title>Draft genome of Streptomyces diastatochromogenes.</title>
        <authorList>
            <person name="Podduturi R."/>
            <person name="Lukassen M.B."/>
            <person name="Clausen N."/>
            <person name="Nielsen J.L."/>
            <person name="Jorgensen N.O."/>
        </authorList>
    </citation>
    <scope>NUCLEOTIDE SEQUENCE [LARGE SCALE GENOMIC DNA]</scope>
    <source>
        <strain evidence="1 2">DSM 40608</strain>
    </source>
</reference>
<organism evidence="1 2">
    <name type="scientific">Streptomyces diastatochromogenes</name>
    <dbReference type="NCBI Taxonomy" id="42236"/>
    <lineage>
        <taxon>Bacteria</taxon>
        <taxon>Bacillati</taxon>
        <taxon>Actinomycetota</taxon>
        <taxon>Actinomycetes</taxon>
        <taxon>Kitasatosporales</taxon>
        <taxon>Streptomycetaceae</taxon>
        <taxon>Streptomyces</taxon>
    </lineage>
</organism>
<protein>
    <recommendedName>
        <fullName evidence="3">DUF2867 domain-containing protein</fullName>
    </recommendedName>
</protein>
<name>A0A233S4E8_STRDA</name>
<dbReference type="RefSeq" id="WP_094220758.1">
    <property type="nucleotide sequence ID" value="NZ_MCGQ01000035.1"/>
</dbReference>
<evidence type="ECO:0000313" key="1">
    <source>
        <dbReference type="EMBL" id="OXY90489.1"/>
    </source>
</evidence>